<evidence type="ECO:0000313" key="2">
    <source>
        <dbReference type="EMBL" id="KAH8100640.1"/>
    </source>
</evidence>
<feature type="compositionally biased region" description="Basic and acidic residues" evidence="1">
    <location>
        <begin position="110"/>
        <end position="119"/>
    </location>
</feature>
<evidence type="ECO:0000313" key="3">
    <source>
        <dbReference type="Proteomes" id="UP000813824"/>
    </source>
</evidence>
<comment type="caution">
    <text evidence="2">The sequence shown here is derived from an EMBL/GenBank/DDBJ whole genome shotgun (WGS) entry which is preliminary data.</text>
</comment>
<feature type="compositionally biased region" description="Low complexity" evidence="1">
    <location>
        <begin position="583"/>
        <end position="601"/>
    </location>
</feature>
<feature type="compositionally biased region" description="Polar residues" evidence="1">
    <location>
        <begin position="132"/>
        <end position="141"/>
    </location>
</feature>
<feature type="compositionally biased region" description="Polar residues" evidence="1">
    <location>
        <begin position="533"/>
        <end position="543"/>
    </location>
</feature>
<feature type="region of interest" description="Disordered" evidence="1">
    <location>
        <begin position="319"/>
        <end position="487"/>
    </location>
</feature>
<feature type="compositionally biased region" description="Low complexity" evidence="1">
    <location>
        <begin position="512"/>
        <end position="528"/>
    </location>
</feature>
<dbReference type="EMBL" id="JAEVFJ010000015">
    <property type="protein sequence ID" value="KAH8100640.1"/>
    <property type="molecule type" value="Genomic_DNA"/>
</dbReference>
<feature type="region of interest" description="Disordered" evidence="1">
    <location>
        <begin position="1056"/>
        <end position="1076"/>
    </location>
</feature>
<sequence length="1190" mass="129808">MATADSPSQNSSNPSPTSPKNDSVSDVSNSLEKISLQAQTQAASVKLESHDPSPRRLHIYRRPHVLLLSKSPLVKTPDGMPSLKDWFGDWHEQQISSKKDPESSGTATGARDRRFRRDADDSELPARPAFRTTLSQPSQMGNFRHQPIRTADRDKDKDTDKERERDIRDKEGAEKLRNLSDKYDRDRLALNSTSLRNKDRDSAPHLTSGPSNRLGQGANGTRRPEGRESAKRKPGESEDWRRGTDSTRSGREDRADTSRRDRDARDKPRSRSRARRDPSNTRRERDRDREDHRREREEYPRRDKDDYFRRDWEDRLRDKEDNLRERRDHGDRDAEEDPRRWRDDGKRDERMAARRERGWDRWEPGNDRDRADDGRAKRAAGRDRRPGGGDDGRDKDDRREREKEKEPAWMETYVPSSPGSGILGGQTAEGELDGIQAWKKGLKEKERKEKDTEDIPELPSVKPSTAEPVPVAQEPRSSGESQLDEIQMFKLMMKREAEKKGSELLQNGIIDSSLPSASSSNTTAGNSPHHTTEPNTAVAFSNGNNGGQVAVTNGATQGESTNPPVSLADNLRSLLASAKTGTAPQAPAEQGGAGDAPQPAASRVFPNGTHNTDQPTPVAASSTSSFNPPPGSRLLAFARPTGPVTPTAAAPSKTPNAIEHPVPIAGPPGMTANASTAVTSDHSPNFPTEYQYGGNTRMTPSESSFASRSYSPYGGMPAQAGFVYDEIQDARLPPANDPSRRTSGVPPSESNSPYQELGNGNGAAYDLNGNPAGGNYAAGKGSRFAKFFDAKREPQANPNMRRTSAGPGFVSTSPHPAHRQDPMSMNGMGAANPENRTMEDIFAMLQNSAQSHRMSPQIGQPHRVPVGGVPFGQSNAELHAMQLQQLQQHQLAHNRLDSFYDSRLDDRSFVPDGMVPGLRPVPRPRSREPSGVLYNENLDDLQLGMQRIPQQARNLEQMYGAGPMFNQHANPQAARNVGIQLQQAQFRGGPSPLQGSMPIPGNRLPPGLANLGGRPPHDPSQFINSPMGVPGLHAGISPNASAQQQGFNNFGGGGNLGFGGNPQGRGPIPGPHHQNPLALNQLAALGSNNAVDLRGPSQAQFLGMGGVGGLGGISTVRGGNFNPQHGLGGQIPGPHLAALRQQQQQQQQHLPHHLVQQMLPPHLQPPQGLPGGNAQGAQDLMALLMGNHRD</sequence>
<feature type="region of interest" description="Disordered" evidence="1">
    <location>
        <begin position="793"/>
        <end position="824"/>
    </location>
</feature>
<organism evidence="2 3">
    <name type="scientific">Cristinia sonorae</name>
    <dbReference type="NCBI Taxonomy" id="1940300"/>
    <lineage>
        <taxon>Eukaryota</taxon>
        <taxon>Fungi</taxon>
        <taxon>Dikarya</taxon>
        <taxon>Basidiomycota</taxon>
        <taxon>Agaricomycotina</taxon>
        <taxon>Agaricomycetes</taxon>
        <taxon>Agaricomycetidae</taxon>
        <taxon>Agaricales</taxon>
        <taxon>Pleurotineae</taxon>
        <taxon>Stephanosporaceae</taxon>
        <taxon>Cristinia</taxon>
    </lineage>
</organism>
<feature type="region of interest" description="Disordered" evidence="1">
    <location>
        <begin position="1"/>
        <end position="300"/>
    </location>
</feature>
<dbReference type="OrthoDB" id="2504266at2759"/>
<feature type="compositionally biased region" description="Basic residues" evidence="1">
    <location>
        <begin position="55"/>
        <end position="64"/>
    </location>
</feature>
<feature type="compositionally biased region" description="Low complexity" evidence="1">
    <location>
        <begin position="1"/>
        <end position="22"/>
    </location>
</feature>
<feature type="compositionally biased region" description="Polar residues" evidence="1">
    <location>
        <begin position="672"/>
        <end position="710"/>
    </location>
</feature>
<gene>
    <name evidence="2" type="ORF">BXZ70DRAFT_165827</name>
</gene>
<dbReference type="AlphaFoldDB" id="A0A8K0UPK8"/>
<feature type="compositionally biased region" description="Basic and acidic residues" evidence="1">
    <location>
        <begin position="86"/>
        <end position="102"/>
    </location>
</feature>
<feature type="compositionally biased region" description="Basic and acidic residues" evidence="1">
    <location>
        <begin position="222"/>
        <end position="300"/>
    </location>
</feature>
<feature type="compositionally biased region" description="Polar residues" evidence="1">
    <location>
        <begin position="608"/>
        <end position="626"/>
    </location>
</feature>
<feature type="region of interest" description="Disordered" evidence="1">
    <location>
        <begin position="499"/>
        <end position="712"/>
    </location>
</feature>
<feature type="region of interest" description="Disordered" evidence="1">
    <location>
        <begin position="911"/>
        <end position="930"/>
    </location>
</feature>
<keyword evidence="3" id="KW-1185">Reference proteome</keyword>
<evidence type="ECO:0000256" key="1">
    <source>
        <dbReference type="SAM" id="MobiDB-lite"/>
    </source>
</evidence>
<accession>A0A8K0UPK8</accession>
<feature type="compositionally biased region" description="Basic and acidic residues" evidence="1">
    <location>
        <begin position="150"/>
        <end position="188"/>
    </location>
</feature>
<proteinExistence type="predicted"/>
<feature type="compositionally biased region" description="Polar residues" evidence="1">
    <location>
        <begin position="550"/>
        <end position="564"/>
    </location>
</feature>
<feature type="compositionally biased region" description="Low complexity" evidence="1">
    <location>
        <begin position="638"/>
        <end position="651"/>
    </location>
</feature>
<feature type="region of interest" description="Disordered" evidence="1">
    <location>
        <begin position="731"/>
        <end position="766"/>
    </location>
</feature>
<dbReference type="Proteomes" id="UP000813824">
    <property type="component" value="Unassembled WGS sequence"/>
</dbReference>
<protein>
    <submittedName>
        <fullName evidence="2">Uncharacterized protein</fullName>
    </submittedName>
</protein>
<reference evidence="2" key="1">
    <citation type="journal article" date="2021" name="New Phytol.">
        <title>Evolutionary innovations through gain and loss of genes in the ectomycorrhizal Boletales.</title>
        <authorList>
            <person name="Wu G."/>
            <person name="Miyauchi S."/>
            <person name="Morin E."/>
            <person name="Kuo A."/>
            <person name="Drula E."/>
            <person name="Varga T."/>
            <person name="Kohler A."/>
            <person name="Feng B."/>
            <person name="Cao Y."/>
            <person name="Lipzen A."/>
            <person name="Daum C."/>
            <person name="Hundley H."/>
            <person name="Pangilinan J."/>
            <person name="Johnson J."/>
            <person name="Barry K."/>
            <person name="LaButti K."/>
            <person name="Ng V."/>
            <person name="Ahrendt S."/>
            <person name="Min B."/>
            <person name="Choi I.G."/>
            <person name="Park H."/>
            <person name="Plett J.M."/>
            <person name="Magnuson J."/>
            <person name="Spatafora J.W."/>
            <person name="Nagy L.G."/>
            <person name="Henrissat B."/>
            <person name="Grigoriev I.V."/>
            <person name="Yang Z.L."/>
            <person name="Xu J."/>
            <person name="Martin F.M."/>
        </authorList>
    </citation>
    <scope>NUCLEOTIDE SEQUENCE</scope>
    <source>
        <strain evidence="2">KKN 215</strain>
    </source>
</reference>
<feature type="compositionally biased region" description="Basic and acidic residues" evidence="1">
    <location>
        <begin position="319"/>
        <end position="408"/>
    </location>
</feature>
<feature type="compositionally biased region" description="Basic and acidic residues" evidence="1">
    <location>
        <begin position="441"/>
        <end position="453"/>
    </location>
</feature>
<feature type="compositionally biased region" description="Polar residues" evidence="1">
    <location>
        <begin position="24"/>
        <end position="43"/>
    </location>
</feature>
<name>A0A8K0UPK8_9AGAR</name>